<dbReference type="AlphaFoldDB" id="A0A2M3ZTK6"/>
<accession>A0A2M3ZTK6</accession>
<dbReference type="EMBL" id="GGFM01010947">
    <property type="protein sequence ID" value="MBW31698.1"/>
    <property type="molecule type" value="Transcribed_RNA"/>
</dbReference>
<proteinExistence type="predicted"/>
<sequence length="78" mass="8733">MVRSTLSTNCLIQSFFLSLWLNIVFSCTFFVSVPKHSSEICLFCCSSLDELLNSIDHILTTPSVEPVMITFLSSHSLT</sequence>
<reference evidence="1" key="1">
    <citation type="submission" date="2018-01" db="EMBL/GenBank/DDBJ databases">
        <title>An insight into the sialome of Amazonian anophelines.</title>
        <authorList>
            <person name="Ribeiro J.M."/>
            <person name="Scarpassa V."/>
            <person name="Calvo E."/>
        </authorList>
    </citation>
    <scope>NUCLEOTIDE SEQUENCE</scope>
    <source>
        <tissue evidence="1">Salivary glands</tissue>
    </source>
</reference>
<name>A0A2M3ZTK6_9DIPT</name>
<protein>
    <submittedName>
        <fullName evidence="1">Putative secreted peptide</fullName>
    </submittedName>
</protein>
<dbReference type="PROSITE" id="PS51257">
    <property type="entry name" value="PROKAR_LIPOPROTEIN"/>
    <property type="match status" value="1"/>
</dbReference>
<organism evidence="1">
    <name type="scientific">Anopheles braziliensis</name>
    <dbReference type="NCBI Taxonomy" id="58242"/>
    <lineage>
        <taxon>Eukaryota</taxon>
        <taxon>Metazoa</taxon>
        <taxon>Ecdysozoa</taxon>
        <taxon>Arthropoda</taxon>
        <taxon>Hexapoda</taxon>
        <taxon>Insecta</taxon>
        <taxon>Pterygota</taxon>
        <taxon>Neoptera</taxon>
        <taxon>Endopterygota</taxon>
        <taxon>Diptera</taxon>
        <taxon>Nematocera</taxon>
        <taxon>Culicoidea</taxon>
        <taxon>Culicidae</taxon>
        <taxon>Anophelinae</taxon>
        <taxon>Anopheles</taxon>
    </lineage>
</organism>
<evidence type="ECO:0000313" key="1">
    <source>
        <dbReference type="EMBL" id="MBW31698.1"/>
    </source>
</evidence>